<evidence type="ECO:0000313" key="4">
    <source>
        <dbReference type="Proteomes" id="UP000637074"/>
    </source>
</evidence>
<evidence type="ECO:0000259" key="2">
    <source>
        <dbReference type="Pfam" id="PF00582"/>
    </source>
</evidence>
<accession>A0ABQ3MX36</accession>
<dbReference type="InterPro" id="IPR014729">
    <property type="entry name" value="Rossmann-like_a/b/a_fold"/>
</dbReference>
<evidence type="ECO:0000313" key="3">
    <source>
        <dbReference type="EMBL" id="GHH97250.1"/>
    </source>
</evidence>
<feature type="domain" description="UspA" evidence="2">
    <location>
        <begin position="5"/>
        <end position="143"/>
    </location>
</feature>
<protein>
    <submittedName>
        <fullName evidence="3">Universal stress protein YxiE</fullName>
    </submittedName>
</protein>
<gene>
    <name evidence="3" type="primary">yxiE_1</name>
    <name evidence="3" type="ORF">AM1BK_07930</name>
</gene>
<dbReference type="Gene3D" id="3.40.50.620">
    <property type="entry name" value="HUPs"/>
    <property type="match status" value="1"/>
</dbReference>
<dbReference type="Pfam" id="PF00582">
    <property type="entry name" value="Usp"/>
    <property type="match status" value="1"/>
</dbReference>
<comment type="similarity">
    <text evidence="1">Belongs to the universal stress protein A family.</text>
</comment>
<dbReference type="CDD" id="cd00293">
    <property type="entry name" value="USP-like"/>
    <property type="match status" value="1"/>
</dbReference>
<dbReference type="RefSeq" id="WP_191269884.1">
    <property type="nucleotide sequence ID" value="NZ_BNDS01000002.1"/>
</dbReference>
<dbReference type="PANTHER" id="PTHR46268:SF6">
    <property type="entry name" value="UNIVERSAL STRESS PROTEIN UP12"/>
    <property type="match status" value="1"/>
</dbReference>
<dbReference type="Proteomes" id="UP000637074">
    <property type="component" value="Unassembled WGS sequence"/>
</dbReference>
<dbReference type="InterPro" id="IPR006015">
    <property type="entry name" value="Universal_stress_UspA"/>
</dbReference>
<dbReference type="EMBL" id="BNDS01000002">
    <property type="protein sequence ID" value="GHH97250.1"/>
    <property type="molecule type" value="Genomic_DNA"/>
</dbReference>
<sequence length="143" mass="15899">MLTIYSRIVVPFDGSVLSQKALEMAIKLIEQDKRIELDVLTVVNNEITGKPVYNVELQQESQRRAAAELQTTIKEKLALLPNRTRTIVLDGDPSKMILEFAKENNSDLIIMGSRGLSGLKELYLGSVSHHVVQKAACPVLIVK</sequence>
<dbReference type="PANTHER" id="PTHR46268">
    <property type="entry name" value="STRESS RESPONSE PROTEIN NHAX"/>
    <property type="match status" value="1"/>
</dbReference>
<comment type="caution">
    <text evidence="3">The sequence shown here is derived from an EMBL/GenBank/DDBJ whole genome shotgun (WGS) entry which is preliminary data.</text>
</comment>
<reference evidence="3 4" key="1">
    <citation type="journal article" date="2022" name="Int. J. Syst. Evol. Microbiol.">
        <title>Neobacillus kokaensis sp. nov., isolated from soil.</title>
        <authorList>
            <person name="Yuki K."/>
            <person name="Matsubara H."/>
            <person name="Yamaguchi S."/>
        </authorList>
    </citation>
    <scope>NUCLEOTIDE SEQUENCE [LARGE SCALE GENOMIC DNA]</scope>
    <source>
        <strain evidence="3 4">LOB 377</strain>
    </source>
</reference>
<dbReference type="InterPro" id="IPR006016">
    <property type="entry name" value="UspA"/>
</dbReference>
<dbReference type="PRINTS" id="PR01438">
    <property type="entry name" value="UNVRSLSTRESS"/>
</dbReference>
<keyword evidence="4" id="KW-1185">Reference proteome</keyword>
<evidence type="ECO:0000256" key="1">
    <source>
        <dbReference type="ARBA" id="ARBA00008791"/>
    </source>
</evidence>
<dbReference type="SUPFAM" id="SSF52402">
    <property type="entry name" value="Adenine nucleotide alpha hydrolases-like"/>
    <property type="match status" value="1"/>
</dbReference>
<name>A0ABQ3MX36_9BACI</name>
<organism evidence="3 4">
    <name type="scientific">Neobacillus kokaensis</name>
    <dbReference type="NCBI Taxonomy" id="2759023"/>
    <lineage>
        <taxon>Bacteria</taxon>
        <taxon>Bacillati</taxon>
        <taxon>Bacillota</taxon>
        <taxon>Bacilli</taxon>
        <taxon>Bacillales</taxon>
        <taxon>Bacillaceae</taxon>
        <taxon>Neobacillus</taxon>
    </lineage>
</organism>
<proteinExistence type="inferred from homology"/>